<keyword evidence="3 5" id="KW-0863">Zinc-finger</keyword>
<dbReference type="Proteomes" id="UP000015241">
    <property type="component" value="Unassembled WGS sequence"/>
</dbReference>
<organism evidence="7 8">
    <name type="scientific">Fomitopsis schrenkii</name>
    <name type="common">Brown rot fungus</name>
    <dbReference type="NCBI Taxonomy" id="2126942"/>
    <lineage>
        <taxon>Eukaryota</taxon>
        <taxon>Fungi</taxon>
        <taxon>Dikarya</taxon>
        <taxon>Basidiomycota</taxon>
        <taxon>Agaricomycotina</taxon>
        <taxon>Agaricomycetes</taxon>
        <taxon>Polyporales</taxon>
        <taxon>Fomitopsis</taxon>
    </lineage>
</organism>
<dbReference type="SUPFAM" id="SSF57667">
    <property type="entry name" value="beta-beta-alpha zinc fingers"/>
    <property type="match status" value="2"/>
</dbReference>
<dbReference type="GO" id="GO:0005634">
    <property type="term" value="C:nucleus"/>
    <property type="evidence" value="ECO:0007669"/>
    <property type="project" value="UniProtKB-ARBA"/>
</dbReference>
<dbReference type="PROSITE" id="PS50157">
    <property type="entry name" value="ZINC_FINGER_C2H2_2"/>
    <property type="match status" value="3"/>
</dbReference>
<dbReference type="GO" id="GO:0045944">
    <property type="term" value="P:positive regulation of transcription by RNA polymerase II"/>
    <property type="evidence" value="ECO:0007669"/>
    <property type="project" value="UniProtKB-ARBA"/>
</dbReference>
<dbReference type="SMART" id="SM00355">
    <property type="entry name" value="ZnF_C2H2"/>
    <property type="match status" value="8"/>
</dbReference>
<evidence type="ECO:0000256" key="2">
    <source>
        <dbReference type="ARBA" id="ARBA00022737"/>
    </source>
</evidence>
<keyword evidence="8" id="KW-1185">Reference proteome</keyword>
<dbReference type="PROSITE" id="PS00028">
    <property type="entry name" value="ZINC_FINGER_C2H2_1"/>
    <property type="match status" value="3"/>
</dbReference>
<dbReference type="HOGENOM" id="CLU_075838_1_1_1"/>
<dbReference type="GO" id="GO:0000978">
    <property type="term" value="F:RNA polymerase II cis-regulatory region sequence-specific DNA binding"/>
    <property type="evidence" value="ECO:0007669"/>
    <property type="project" value="TreeGrafter"/>
</dbReference>
<dbReference type="eggNOG" id="KOG1721">
    <property type="taxonomic scope" value="Eukaryota"/>
</dbReference>
<feature type="domain" description="C2H2-type" evidence="6">
    <location>
        <begin position="241"/>
        <end position="265"/>
    </location>
</feature>
<evidence type="ECO:0000259" key="6">
    <source>
        <dbReference type="PROSITE" id="PS50157"/>
    </source>
</evidence>
<keyword evidence="2" id="KW-0677">Repeat</keyword>
<protein>
    <recommendedName>
        <fullName evidence="6">C2H2-type domain-containing protein</fullName>
    </recommendedName>
</protein>
<dbReference type="InterPro" id="IPR013087">
    <property type="entry name" value="Znf_C2H2_type"/>
</dbReference>
<dbReference type="STRING" id="743788.S8FNZ6"/>
<dbReference type="PANTHER" id="PTHR19818:SF139">
    <property type="entry name" value="PAIR-RULE PROTEIN ODD-PAIRED"/>
    <property type="match status" value="1"/>
</dbReference>
<evidence type="ECO:0000313" key="8">
    <source>
        <dbReference type="Proteomes" id="UP000015241"/>
    </source>
</evidence>
<gene>
    <name evidence="7" type="ORF">FOMPIDRAFT_86042</name>
</gene>
<sequence length="323" mass="36199">MVTDCARCDQCFKTSEALAQHLRTSQSHNVCSTCVIDFTTRLSLIQHYLSGPAHNYCQRCDSHFDVPTKLARHLESAHYQCLMCGLSLSFTSPKNLVEHYRHSHSACLECRQVCGTAAAFDLHCREHHWYCVDCKRVFQDGESLREHLESSTHAGRNVHCPDVKCAKLFSSGSALIQHLESGSCKSKMTRHEVNRLAVQMDVENVLTNPARLLTGPGGSAPPKITASWATERSRNLATGQYECMICHKGFVNLDRLNRHLQSSTHDEKIYRCPQGWKGCGNEFNTLGALCQHVEKGSCGVRQFNNTLQKYVTALSDGMKRLAL</sequence>
<dbReference type="PANTHER" id="PTHR19818">
    <property type="entry name" value="ZINC FINGER PROTEIN ZIC AND GLI"/>
    <property type="match status" value="1"/>
</dbReference>
<dbReference type="Gene3D" id="3.30.160.60">
    <property type="entry name" value="Classic Zinc Finger"/>
    <property type="match status" value="3"/>
</dbReference>
<keyword evidence="1" id="KW-0479">Metal-binding</keyword>
<accession>S8FNZ6</accession>
<evidence type="ECO:0000256" key="3">
    <source>
        <dbReference type="ARBA" id="ARBA00022771"/>
    </source>
</evidence>
<dbReference type="AlphaFoldDB" id="S8FNZ6"/>
<feature type="domain" description="C2H2-type" evidence="6">
    <location>
        <begin position="3"/>
        <end position="28"/>
    </location>
</feature>
<reference evidence="7 8" key="1">
    <citation type="journal article" date="2012" name="Science">
        <title>The Paleozoic origin of enzymatic lignin decomposition reconstructed from 31 fungal genomes.</title>
        <authorList>
            <person name="Floudas D."/>
            <person name="Binder M."/>
            <person name="Riley R."/>
            <person name="Barry K."/>
            <person name="Blanchette R.A."/>
            <person name="Henrissat B."/>
            <person name="Martinez A.T."/>
            <person name="Otillar R."/>
            <person name="Spatafora J.W."/>
            <person name="Yadav J.S."/>
            <person name="Aerts A."/>
            <person name="Benoit I."/>
            <person name="Boyd A."/>
            <person name="Carlson A."/>
            <person name="Copeland A."/>
            <person name="Coutinho P.M."/>
            <person name="de Vries R.P."/>
            <person name="Ferreira P."/>
            <person name="Findley K."/>
            <person name="Foster B."/>
            <person name="Gaskell J."/>
            <person name="Glotzer D."/>
            <person name="Gorecki P."/>
            <person name="Heitman J."/>
            <person name="Hesse C."/>
            <person name="Hori C."/>
            <person name="Igarashi K."/>
            <person name="Jurgens J.A."/>
            <person name="Kallen N."/>
            <person name="Kersten P."/>
            <person name="Kohler A."/>
            <person name="Kuees U."/>
            <person name="Kumar T.K.A."/>
            <person name="Kuo A."/>
            <person name="LaButti K."/>
            <person name="Larrondo L.F."/>
            <person name="Lindquist E."/>
            <person name="Ling A."/>
            <person name="Lombard V."/>
            <person name="Lucas S."/>
            <person name="Lundell T."/>
            <person name="Martin R."/>
            <person name="McLaughlin D.J."/>
            <person name="Morgenstern I."/>
            <person name="Morin E."/>
            <person name="Murat C."/>
            <person name="Nagy L.G."/>
            <person name="Nolan M."/>
            <person name="Ohm R.A."/>
            <person name="Patyshakuliyeva A."/>
            <person name="Rokas A."/>
            <person name="Ruiz-Duenas F.J."/>
            <person name="Sabat G."/>
            <person name="Salamov A."/>
            <person name="Samejima M."/>
            <person name="Schmutz J."/>
            <person name="Slot J.C."/>
            <person name="St John F."/>
            <person name="Stenlid J."/>
            <person name="Sun H."/>
            <person name="Sun S."/>
            <person name="Syed K."/>
            <person name="Tsang A."/>
            <person name="Wiebenga A."/>
            <person name="Young D."/>
            <person name="Pisabarro A."/>
            <person name="Eastwood D.C."/>
            <person name="Martin F."/>
            <person name="Cullen D."/>
            <person name="Grigoriev I.V."/>
            <person name="Hibbett D.S."/>
        </authorList>
    </citation>
    <scope>NUCLEOTIDE SEQUENCE</scope>
    <source>
        <strain evidence="8">FP-58527</strain>
    </source>
</reference>
<keyword evidence="4" id="KW-0862">Zinc</keyword>
<evidence type="ECO:0000313" key="7">
    <source>
        <dbReference type="EMBL" id="EPT03001.1"/>
    </source>
</evidence>
<evidence type="ECO:0000256" key="1">
    <source>
        <dbReference type="ARBA" id="ARBA00022723"/>
    </source>
</evidence>
<proteinExistence type="predicted"/>
<dbReference type="InterPro" id="IPR036236">
    <property type="entry name" value="Znf_C2H2_sf"/>
</dbReference>
<evidence type="ECO:0000256" key="4">
    <source>
        <dbReference type="ARBA" id="ARBA00022833"/>
    </source>
</evidence>
<dbReference type="InParanoid" id="S8FNZ6"/>
<feature type="domain" description="C2H2-type" evidence="6">
    <location>
        <begin position="129"/>
        <end position="158"/>
    </location>
</feature>
<dbReference type="EMBL" id="KE504132">
    <property type="protein sequence ID" value="EPT03001.1"/>
    <property type="molecule type" value="Genomic_DNA"/>
</dbReference>
<dbReference type="Pfam" id="PF00096">
    <property type="entry name" value="zf-C2H2"/>
    <property type="match status" value="1"/>
</dbReference>
<name>S8FNZ6_FOMSC</name>
<evidence type="ECO:0000256" key="5">
    <source>
        <dbReference type="PROSITE-ProRule" id="PRU00042"/>
    </source>
</evidence>
<dbReference type="GO" id="GO:0000981">
    <property type="term" value="F:DNA-binding transcription factor activity, RNA polymerase II-specific"/>
    <property type="evidence" value="ECO:0007669"/>
    <property type="project" value="TreeGrafter"/>
</dbReference>
<dbReference type="InterPro" id="IPR050329">
    <property type="entry name" value="GLI_C2H2-zinc-finger"/>
</dbReference>
<dbReference type="GO" id="GO:0008270">
    <property type="term" value="F:zinc ion binding"/>
    <property type="evidence" value="ECO:0007669"/>
    <property type="project" value="UniProtKB-KW"/>
</dbReference>
<dbReference type="OrthoDB" id="6077919at2759"/>
<dbReference type="Pfam" id="PF12874">
    <property type="entry name" value="zf-met"/>
    <property type="match status" value="1"/>
</dbReference>